<accession>A0AAD9QSG9</accession>
<gene>
    <name evidence="1" type="ORF">P5673_009189</name>
</gene>
<sequence>MIQERQNVLDATKKYLTKTTKNQFVQLYEDISGVELFTTSRQHKDGNIRCLPPLAGDTKLMHSKPIQRTPMLQVSIVESLNEPQEHKKMLSLLCQH</sequence>
<dbReference type="EMBL" id="JARQWQ010000016">
    <property type="protein sequence ID" value="KAK2566561.1"/>
    <property type="molecule type" value="Genomic_DNA"/>
</dbReference>
<dbReference type="AlphaFoldDB" id="A0AAD9QSG9"/>
<name>A0AAD9QSG9_ACRCE</name>
<evidence type="ECO:0000313" key="2">
    <source>
        <dbReference type="Proteomes" id="UP001249851"/>
    </source>
</evidence>
<dbReference type="Proteomes" id="UP001249851">
    <property type="component" value="Unassembled WGS sequence"/>
</dbReference>
<organism evidence="1 2">
    <name type="scientific">Acropora cervicornis</name>
    <name type="common">Staghorn coral</name>
    <dbReference type="NCBI Taxonomy" id="6130"/>
    <lineage>
        <taxon>Eukaryota</taxon>
        <taxon>Metazoa</taxon>
        <taxon>Cnidaria</taxon>
        <taxon>Anthozoa</taxon>
        <taxon>Hexacorallia</taxon>
        <taxon>Scleractinia</taxon>
        <taxon>Astrocoeniina</taxon>
        <taxon>Acroporidae</taxon>
        <taxon>Acropora</taxon>
    </lineage>
</organism>
<evidence type="ECO:0000313" key="1">
    <source>
        <dbReference type="EMBL" id="KAK2566561.1"/>
    </source>
</evidence>
<reference evidence="1" key="1">
    <citation type="journal article" date="2023" name="G3 (Bethesda)">
        <title>Whole genome assembly and annotation of the endangered Caribbean coral Acropora cervicornis.</title>
        <authorList>
            <person name="Selwyn J.D."/>
            <person name="Vollmer S.V."/>
        </authorList>
    </citation>
    <scope>NUCLEOTIDE SEQUENCE</scope>
    <source>
        <strain evidence="1">K2</strain>
    </source>
</reference>
<proteinExistence type="predicted"/>
<keyword evidence="2" id="KW-1185">Reference proteome</keyword>
<comment type="caution">
    <text evidence="1">The sequence shown here is derived from an EMBL/GenBank/DDBJ whole genome shotgun (WGS) entry which is preliminary data.</text>
</comment>
<reference evidence="1" key="2">
    <citation type="journal article" date="2023" name="Science">
        <title>Genomic signatures of disease resistance in endangered staghorn corals.</title>
        <authorList>
            <person name="Vollmer S.V."/>
            <person name="Selwyn J.D."/>
            <person name="Despard B.A."/>
            <person name="Roesel C.L."/>
        </authorList>
    </citation>
    <scope>NUCLEOTIDE SEQUENCE</scope>
    <source>
        <strain evidence="1">K2</strain>
    </source>
</reference>
<protein>
    <submittedName>
        <fullName evidence="1">Uncharacterized protein</fullName>
    </submittedName>
</protein>